<dbReference type="FunFam" id="3.40.50.360:FF:000070">
    <property type="entry name" value="Bifunctional sulfite reductase [NADPH] flavoprotein alpha-component/iron-uptake factor"/>
    <property type="match status" value="1"/>
</dbReference>
<dbReference type="GO" id="GO:0016491">
    <property type="term" value="F:oxidoreductase activity"/>
    <property type="evidence" value="ECO:0007669"/>
    <property type="project" value="InterPro"/>
</dbReference>
<evidence type="ECO:0000259" key="6">
    <source>
        <dbReference type="PROSITE" id="PS51384"/>
    </source>
</evidence>
<protein>
    <submittedName>
        <fullName evidence="8">Iron-uptake factor</fullName>
    </submittedName>
    <submittedName>
        <fullName evidence="7">Sulfite reductase flavoprotein subunit alpha</fullName>
    </submittedName>
</protein>
<dbReference type="PANTHER" id="PTHR34219">
    <property type="entry name" value="IRON-REGULATED INNER MEMBRANE PROTEIN-RELATED"/>
    <property type="match status" value="1"/>
</dbReference>
<feature type="domain" description="Flavodoxin-like" evidence="5">
    <location>
        <begin position="385"/>
        <end position="522"/>
    </location>
</feature>
<accession>A0A1A9MG45</accession>
<evidence type="ECO:0000256" key="2">
    <source>
        <dbReference type="ARBA" id="ARBA00022643"/>
    </source>
</evidence>
<dbReference type="Gene3D" id="3.40.50.80">
    <property type="entry name" value="Nucleotide-binding domain of ferredoxin-NADP reductase (FNR) module"/>
    <property type="match status" value="1"/>
</dbReference>
<keyword evidence="3" id="KW-0813">Transport</keyword>
<dbReference type="PROSITE" id="PS51384">
    <property type="entry name" value="FAD_FR"/>
    <property type="match status" value="1"/>
</dbReference>
<comment type="caution">
    <text evidence="8">The sequence shown here is derived from an EMBL/GenBank/DDBJ whole genome shotgun (WGS) entry which is preliminary data.</text>
</comment>
<dbReference type="FunFam" id="3.40.50.80:FF:000085">
    <property type="entry name" value="Iron-uptake factor"/>
    <property type="match status" value="1"/>
</dbReference>
<feature type="domain" description="FAD-binding FR-type" evidence="6">
    <location>
        <begin position="537"/>
        <end position="706"/>
    </location>
</feature>
<evidence type="ECO:0000256" key="1">
    <source>
        <dbReference type="ARBA" id="ARBA00022630"/>
    </source>
</evidence>
<dbReference type="InterPro" id="IPR017927">
    <property type="entry name" value="FAD-bd_FR_type"/>
</dbReference>
<keyword evidence="3" id="KW-0249">Electron transport</keyword>
<dbReference type="Proteomes" id="UP000077659">
    <property type="component" value="Unassembled WGS sequence"/>
</dbReference>
<dbReference type="InterPro" id="IPR039261">
    <property type="entry name" value="FNR_nucleotide-bd"/>
</dbReference>
<feature type="transmembrane region" description="Helical" evidence="4">
    <location>
        <begin position="336"/>
        <end position="357"/>
    </location>
</feature>
<keyword evidence="2" id="KW-0288">FMN</keyword>
<proteinExistence type="predicted"/>
<dbReference type="InterPro" id="IPR029039">
    <property type="entry name" value="Flavoprotein-like_sf"/>
</dbReference>
<dbReference type="EMBL" id="JAYFSO010000010">
    <property type="protein sequence ID" value="MEA5124143.1"/>
    <property type="molecule type" value="Genomic_DNA"/>
</dbReference>
<organism evidence="8 9">
    <name type="scientific">Xanthomonas floridensis</name>
    <dbReference type="NCBI Taxonomy" id="1843580"/>
    <lineage>
        <taxon>Bacteria</taxon>
        <taxon>Pseudomonadati</taxon>
        <taxon>Pseudomonadota</taxon>
        <taxon>Gammaproteobacteria</taxon>
        <taxon>Lysobacterales</taxon>
        <taxon>Lysobacteraceae</taxon>
        <taxon>Xanthomonas</taxon>
    </lineage>
</organism>
<dbReference type="STRING" id="1843580.A7D17_10550"/>
<feature type="transmembrane region" description="Helical" evidence="4">
    <location>
        <begin position="143"/>
        <end position="164"/>
    </location>
</feature>
<dbReference type="InterPro" id="IPR001094">
    <property type="entry name" value="Flavdoxin-like"/>
</dbReference>
<dbReference type="SUPFAM" id="SSF52343">
    <property type="entry name" value="Ferredoxin reductase-like, C-terminal NADP-linked domain"/>
    <property type="match status" value="1"/>
</dbReference>
<dbReference type="SUPFAM" id="SSF52218">
    <property type="entry name" value="Flavoproteins"/>
    <property type="match status" value="1"/>
</dbReference>
<dbReference type="PRINTS" id="PR00369">
    <property type="entry name" value="FLAVODOXIN"/>
</dbReference>
<dbReference type="InterPro" id="IPR017938">
    <property type="entry name" value="Riboflavin_synthase-like_b-brl"/>
</dbReference>
<keyword evidence="4" id="KW-0472">Membrane</keyword>
<evidence type="ECO:0000313" key="7">
    <source>
        <dbReference type="EMBL" id="MEA5124143.1"/>
    </source>
</evidence>
<name>A0A1A9MG45_9XANT</name>
<dbReference type="Proteomes" id="UP001303614">
    <property type="component" value="Unassembled WGS sequence"/>
</dbReference>
<evidence type="ECO:0000313" key="10">
    <source>
        <dbReference type="Proteomes" id="UP001303614"/>
    </source>
</evidence>
<dbReference type="Pfam" id="PF00258">
    <property type="entry name" value="Flavodoxin_1"/>
    <property type="match status" value="1"/>
</dbReference>
<dbReference type="CDD" id="cd06200">
    <property type="entry name" value="SiR_like1"/>
    <property type="match status" value="1"/>
</dbReference>
<dbReference type="InterPro" id="IPR005625">
    <property type="entry name" value="PepSY-ass_TM"/>
</dbReference>
<dbReference type="OrthoDB" id="9816402at2"/>
<dbReference type="InterPro" id="IPR001709">
    <property type="entry name" value="Flavoprot_Pyr_Nucl_cyt_Rdtase"/>
</dbReference>
<dbReference type="PROSITE" id="PS50902">
    <property type="entry name" value="FLAVODOXIN_LIKE"/>
    <property type="match status" value="1"/>
</dbReference>
<dbReference type="GO" id="GO:0010181">
    <property type="term" value="F:FMN binding"/>
    <property type="evidence" value="ECO:0007669"/>
    <property type="project" value="InterPro"/>
</dbReference>
<keyword evidence="4" id="KW-0812">Transmembrane</keyword>
<evidence type="ECO:0000313" key="8">
    <source>
        <dbReference type="EMBL" id="OAG69029.1"/>
    </source>
</evidence>
<dbReference type="InterPro" id="IPR008254">
    <property type="entry name" value="Flavodoxin/NO_synth"/>
</dbReference>
<feature type="transmembrane region" description="Helical" evidence="4">
    <location>
        <begin position="185"/>
        <end position="212"/>
    </location>
</feature>
<dbReference type="PRINTS" id="PR00371">
    <property type="entry name" value="FPNCR"/>
</dbReference>
<keyword evidence="4" id="KW-1133">Transmembrane helix</keyword>
<gene>
    <name evidence="8" type="ORF">A7D17_10550</name>
    <name evidence="7" type="ORF">VB146_09780</name>
</gene>
<dbReference type="AlphaFoldDB" id="A0A1A9MG45"/>
<reference evidence="7 10" key="2">
    <citation type="submission" date="2023-12" db="EMBL/GenBank/DDBJ databases">
        <title>Genome sequencing of Xanthomonas floridensis.</title>
        <authorList>
            <person name="Greer S."/>
            <person name="Harrison J."/>
            <person name="Grant M."/>
            <person name="Vicente J."/>
            <person name="Studholme D."/>
        </authorList>
    </citation>
    <scope>NUCLEOTIDE SEQUENCE [LARGE SCALE GENOMIC DNA]</scope>
    <source>
        <strain evidence="7 10">WHRI 8848</strain>
    </source>
</reference>
<dbReference type="SUPFAM" id="SSF63380">
    <property type="entry name" value="Riboflavin synthase domain-like"/>
    <property type="match status" value="1"/>
</dbReference>
<dbReference type="PANTHER" id="PTHR34219:SF3">
    <property type="entry name" value="BLL7967 PROTEIN"/>
    <property type="match status" value="1"/>
</dbReference>
<evidence type="ECO:0000256" key="3">
    <source>
        <dbReference type="ARBA" id="ARBA00022982"/>
    </source>
</evidence>
<reference evidence="8 9" key="1">
    <citation type="submission" date="2016-05" db="EMBL/GenBank/DDBJ databases">
        <title>Pathogenic, phenotypic and molecular characterisation of Xanthomonas nasturtii sp. nov. and Xanthomonas floridensis sp. nov., new species of Xanthomonas associated with watercress production in Florida.</title>
        <authorList>
            <person name="Vicente J.G."/>
            <person name="Rothwell S."/>
            <person name="Holub E.B."/>
            <person name="Studholme D.J."/>
        </authorList>
    </citation>
    <scope>NUCLEOTIDE SEQUENCE [LARGE SCALE GENOMIC DNA]</scope>
    <source>
        <strain evidence="8 9">WHRI 8848</strain>
    </source>
</reference>
<keyword evidence="10" id="KW-1185">Reference proteome</keyword>
<dbReference type="Pfam" id="PF03929">
    <property type="entry name" value="PepSY_TM"/>
    <property type="match status" value="1"/>
</dbReference>
<evidence type="ECO:0000259" key="5">
    <source>
        <dbReference type="PROSITE" id="PS50902"/>
    </source>
</evidence>
<evidence type="ECO:0000256" key="4">
    <source>
        <dbReference type="SAM" id="Phobius"/>
    </source>
</evidence>
<dbReference type="Gene3D" id="3.40.50.360">
    <property type="match status" value="1"/>
</dbReference>
<dbReference type="InterPro" id="IPR001433">
    <property type="entry name" value="OxRdtase_FAD/NAD-bd"/>
</dbReference>
<dbReference type="Pfam" id="PF00175">
    <property type="entry name" value="NAD_binding_1"/>
    <property type="match status" value="1"/>
</dbReference>
<evidence type="ECO:0000313" key="9">
    <source>
        <dbReference type="Proteomes" id="UP000077659"/>
    </source>
</evidence>
<sequence length="844" mass="92616">MIKTLLFQLHWLLGITAGLVLSVMGATGALMSFEDEVVRLANPAIAQLAQRHAAGEQALPVDVLLQRLDVDRQAPGTGPAVTRMLIDPTGTRPSNARLAGKGSARVYFDPYTGQRVAAPRLSDAFAFIEDLHRHLAAGKRGQAVTGACTLILLFFCASGVYLRWPRRWWSPRTWLAVEWRRQGRSFLWSLHAVFGTWCLLVYLLVALTGLTWSYPWYRDGMAALLGAEPAPHAEQRSHARATVDFARVQRTLGSIPATRHAALDVRIPARAGQPLIARFLPDDPDHDRAFDTLEIDPASGALLTRRDYAQLARGQQWMVSMFPLHTGSFFGLPGRIVVMLASLGMSVFFISGWMLYLDRRRKKRALRAARVVLQSAPPASRAEPWLIAFASQSGFAERLAWQAAGHLQAAGLPVQVRPLGQVDAQQLQATRHALFVISTFGDGEPPDAARGVERELLRQRIALPQLAYAVLALGDRQYAQFCGFSRRVEQWVQAQGARALFPAVEMDNTDPQALAQWHAQLEQIAGTPLTAVALARPRRTSWVLASRTHLNPGSTGAPIWRIDLQPPADAQWQAGDILEVQPAHADAQVRACLAAWGLPAEASVHVEAQLLPLHRAAAERVLPEAPATGPVPRPDPQTWLDGCDWLPTRDYSLASVPADGLATAVVRLTTGADGRPGLGSGWLIHHAPIGAPVHARLRTNPGFHRVEAAPMVLIGNGTGIAGLRALLREAELAGLHGHWLLFGERQAAHDRLFADELQAWQASGHLQQLDQVFSRDQAHKRYVQHRLHEAGDALRHWIDRGAVLYVCGSLDSMARAVDATLRDILGQARVESLTAAGRYRRDVY</sequence>
<feature type="transmembrane region" description="Helical" evidence="4">
    <location>
        <begin position="12"/>
        <end position="33"/>
    </location>
</feature>
<keyword evidence="1" id="KW-0285">Flavoprotein</keyword>
<dbReference type="RefSeq" id="WP_064507641.1">
    <property type="nucleotide sequence ID" value="NZ_JAYFSN010000010.1"/>
</dbReference>
<dbReference type="EMBL" id="LXNG01000003">
    <property type="protein sequence ID" value="OAG69029.1"/>
    <property type="molecule type" value="Genomic_DNA"/>
</dbReference>